<dbReference type="PANTHER" id="PTHR30314:SF3">
    <property type="entry name" value="MITOCHONDRIAL DIVISION PROTEIN FSZA"/>
    <property type="match status" value="1"/>
</dbReference>
<dbReference type="AlphaFoldDB" id="A0A9D1T139"/>
<proteinExistence type="predicted"/>
<dbReference type="SMART" id="SM00864">
    <property type="entry name" value="Tubulin"/>
    <property type="match status" value="1"/>
</dbReference>
<feature type="domain" description="Tubulin/FtsZ GTPase" evidence="3">
    <location>
        <begin position="19"/>
        <end position="213"/>
    </location>
</feature>
<dbReference type="InterPro" id="IPR008280">
    <property type="entry name" value="Tub_FtsZ_C"/>
</dbReference>
<reference evidence="4" key="2">
    <citation type="journal article" date="2021" name="PeerJ">
        <title>Extensive microbial diversity within the chicken gut microbiome revealed by metagenomics and culture.</title>
        <authorList>
            <person name="Gilroy R."/>
            <person name="Ravi A."/>
            <person name="Getino M."/>
            <person name="Pursley I."/>
            <person name="Horton D.L."/>
            <person name="Alikhan N.F."/>
            <person name="Baker D."/>
            <person name="Gharbi K."/>
            <person name="Hall N."/>
            <person name="Watson M."/>
            <person name="Adriaenssens E.M."/>
            <person name="Foster-Nyarko E."/>
            <person name="Jarju S."/>
            <person name="Secka A."/>
            <person name="Antonio M."/>
            <person name="Oren A."/>
            <person name="Chaudhuri R.R."/>
            <person name="La Ragione R."/>
            <person name="Hildebrand F."/>
            <person name="Pallen M.J."/>
        </authorList>
    </citation>
    <scope>NUCLEOTIDE SEQUENCE</scope>
    <source>
        <strain evidence="4">10669</strain>
    </source>
</reference>
<keyword evidence="2" id="KW-0342">GTP-binding</keyword>
<dbReference type="PANTHER" id="PTHR30314">
    <property type="entry name" value="CELL DIVISION PROTEIN FTSZ-RELATED"/>
    <property type="match status" value="1"/>
</dbReference>
<dbReference type="Proteomes" id="UP000886812">
    <property type="component" value="Unassembled WGS sequence"/>
</dbReference>
<dbReference type="GO" id="GO:0051301">
    <property type="term" value="P:cell division"/>
    <property type="evidence" value="ECO:0007669"/>
    <property type="project" value="TreeGrafter"/>
</dbReference>
<dbReference type="InterPro" id="IPR003008">
    <property type="entry name" value="Tubulin_FtsZ_GTPase"/>
</dbReference>
<dbReference type="SUPFAM" id="SSF55307">
    <property type="entry name" value="Tubulin C-terminal domain-like"/>
    <property type="match status" value="1"/>
</dbReference>
<evidence type="ECO:0000259" key="3">
    <source>
        <dbReference type="SMART" id="SM00864"/>
    </source>
</evidence>
<dbReference type="SUPFAM" id="SSF52490">
    <property type="entry name" value="Tubulin nucleotide-binding domain-like"/>
    <property type="match status" value="1"/>
</dbReference>
<evidence type="ECO:0000256" key="1">
    <source>
        <dbReference type="ARBA" id="ARBA00022741"/>
    </source>
</evidence>
<name>A0A9D1T139_9BACT</name>
<dbReference type="GO" id="GO:0032153">
    <property type="term" value="C:cell division site"/>
    <property type="evidence" value="ECO:0007669"/>
    <property type="project" value="TreeGrafter"/>
</dbReference>
<evidence type="ECO:0000256" key="2">
    <source>
        <dbReference type="ARBA" id="ARBA00023134"/>
    </source>
</evidence>
<dbReference type="GO" id="GO:0005525">
    <property type="term" value="F:GTP binding"/>
    <property type="evidence" value="ECO:0007669"/>
    <property type="project" value="UniProtKB-KW"/>
</dbReference>
<dbReference type="GO" id="GO:0005737">
    <property type="term" value="C:cytoplasm"/>
    <property type="evidence" value="ECO:0007669"/>
    <property type="project" value="TreeGrafter"/>
</dbReference>
<dbReference type="EMBL" id="DVOG01000092">
    <property type="protein sequence ID" value="HIV04225.1"/>
    <property type="molecule type" value="Genomic_DNA"/>
</dbReference>
<dbReference type="InterPro" id="IPR045061">
    <property type="entry name" value="FtsZ/CetZ"/>
</dbReference>
<organism evidence="4 5">
    <name type="scientific">Candidatus Spyradosoma merdigallinarum</name>
    <dbReference type="NCBI Taxonomy" id="2840950"/>
    <lineage>
        <taxon>Bacteria</taxon>
        <taxon>Pseudomonadati</taxon>
        <taxon>Verrucomicrobiota</taxon>
        <taxon>Opitutia</taxon>
        <taxon>Opitutia incertae sedis</taxon>
        <taxon>Candidatus Spyradosoma</taxon>
    </lineage>
</organism>
<sequence length="422" mass="44005">MTESESLPPPGAGTPPVLRVKLVGVGGSACRTVARLCREKQIDAECVAVDTSAADLAGAAASGVRTLLIGENVAGGAGAGADAARGALAARASDEALRSMLAGTDLLILVASLGRGTGSGAAVEIANLAREVGLLCVCFATTPFSWEGTASTKQASEAADALQANCGAFILLENNLLAQTEDAGASYSEGFRISDRWLETGISACCRMLRNDAGRMRVDFAAFRGLFPVVGMRTLFSVGFGDGAAAQEDALTDLFRCPLLKTRTSAAGPSETLAVHIELGAEPQISFINEIVQRVKDRFGGESRTFPSYAVDPALGSRIELCVFGATGKREASRVVHPSPRTAPPPSRESGMLVLSPDDVGADAVPADDELDIPDSRGVFGSLRSSLFEGLDLDKPTYFRKQINLERELEKKKKALGLSGAK</sequence>
<comment type="caution">
    <text evidence="4">The sequence shown here is derived from an EMBL/GenBank/DDBJ whole genome shotgun (WGS) entry which is preliminary data.</text>
</comment>
<dbReference type="PRINTS" id="PR00423">
    <property type="entry name" value="CELLDVISFTSZ"/>
</dbReference>
<gene>
    <name evidence="4" type="ORF">IAC75_03635</name>
</gene>
<keyword evidence="1" id="KW-0547">Nucleotide-binding</keyword>
<dbReference type="Gene3D" id="3.40.50.1440">
    <property type="entry name" value="Tubulin/FtsZ, GTPase domain"/>
    <property type="match status" value="1"/>
</dbReference>
<dbReference type="InterPro" id="IPR036525">
    <property type="entry name" value="Tubulin/FtsZ_GTPase_sf"/>
</dbReference>
<evidence type="ECO:0000313" key="4">
    <source>
        <dbReference type="EMBL" id="HIV04225.1"/>
    </source>
</evidence>
<dbReference type="GO" id="GO:0003924">
    <property type="term" value="F:GTPase activity"/>
    <property type="evidence" value="ECO:0007669"/>
    <property type="project" value="InterPro"/>
</dbReference>
<dbReference type="Pfam" id="PF00091">
    <property type="entry name" value="Tubulin"/>
    <property type="match status" value="1"/>
</dbReference>
<accession>A0A9D1T139</accession>
<protein>
    <recommendedName>
        <fullName evidence="3">Tubulin/FtsZ GTPase domain-containing protein</fullName>
    </recommendedName>
</protein>
<evidence type="ECO:0000313" key="5">
    <source>
        <dbReference type="Proteomes" id="UP000886812"/>
    </source>
</evidence>
<reference evidence="4" key="1">
    <citation type="submission" date="2020-10" db="EMBL/GenBank/DDBJ databases">
        <authorList>
            <person name="Gilroy R."/>
        </authorList>
    </citation>
    <scope>NUCLEOTIDE SEQUENCE</scope>
    <source>
        <strain evidence="4">10669</strain>
    </source>
</reference>